<feature type="domain" description="Flagellar motor switch protein FliG C-terminal" evidence="11">
    <location>
        <begin position="221"/>
        <end position="331"/>
    </location>
</feature>
<name>A0A8J3G1S9_9PROT</name>
<keyword evidence="7" id="KW-0283">Flagellar rotation</keyword>
<evidence type="ECO:0000256" key="7">
    <source>
        <dbReference type="ARBA" id="ARBA00022779"/>
    </source>
</evidence>
<comment type="subcellular location">
    <subcellularLocation>
        <location evidence="1">Bacterial flagellum basal body</location>
    </subcellularLocation>
    <subcellularLocation>
        <location evidence="2">Cell membrane</location>
        <topology evidence="2">Peripheral membrane protein</topology>
        <orientation evidence="2">Cytoplasmic side</orientation>
    </subcellularLocation>
</comment>
<comment type="caution">
    <text evidence="13">The sequence shown here is derived from an EMBL/GenBank/DDBJ whole genome shotgun (WGS) entry which is preliminary data.</text>
</comment>
<proteinExistence type="inferred from homology"/>
<comment type="function">
    <text evidence="10">FliG is one of three proteins (FliG, FliN, FliM) that forms the rotor-mounted switch complex (C ring), located at the base of the basal body. This complex interacts with the CheY and CheZ chemotaxis proteins, in addition to contacting components of the motor that determine the direction of flagellar rotation.</text>
</comment>
<reference evidence="13" key="1">
    <citation type="journal article" date="2014" name="Int. J. Syst. Evol. Microbiol.">
        <title>Complete genome sequence of Corynebacterium casei LMG S-19264T (=DSM 44701T), isolated from a smear-ripened cheese.</title>
        <authorList>
            <consortium name="US DOE Joint Genome Institute (JGI-PGF)"/>
            <person name="Walter F."/>
            <person name="Albersmeier A."/>
            <person name="Kalinowski J."/>
            <person name="Ruckert C."/>
        </authorList>
    </citation>
    <scope>NUCLEOTIDE SEQUENCE</scope>
    <source>
        <strain evidence="13">KCTC 32513</strain>
    </source>
</reference>
<dbReference type="SUPFAM" id="SSF48029">
    <property type="entry name" value="FliG"/>
    <property type="match status" value="2"/>
</dbReference>
<dbReference type="GO" id="GO:0009425">
    <property type="term" value="C:bacterial-type flagellum basal body"/>
    <property type="evidence" value="ECO:0007669"/>
    <property type="project" value="UniProtKB-SubCell"/>
</dbReference>
<evidence type="ECO:0000259" key="11">
    <source>
        <dbReference type="Pfam" id="PF01706"/>
    </source>
</evidence>
<evidence type="ECO:0000256" key="2">
    <source>
        <dbReference type="ARBA" id="ARBA00004413"/>
    </source>
</evidence>
<evidence type="ECO:0000256" key="8">
    <source>
        <dbReference type="ARBA" id="ARBA00023136"/>
    </source>
</evidence>
<dbReference type="Pfam" id="PF14842">
    <property type="entry name" value="FliG_N"/>
    <property type="match status" value="1"/>
</dbReference>
<evidence type="ECO:0000313" key="14">
    <source>
        <dbReference type="Proteomes" id="UP000634004"/>
    </source>
</evidence>
<evidence type="ECO:0000256" key="5">
    <source>
        <dbReference type="ARBA" id="ARBA00022475"/>
    </source>
</evidence>
<dbReference type="PANTHER" id="PTHR30534:SF0">
    <property type="entry name" value="FLAGELLAR MOTOR SWITCH PROTEIN FLIG"/>
    <property type="match status" value="1"/>
</dbReference>
<keyword evidence="14" id="KW-1185">Reference proteome</keyword>
<evidence type="ECO:0000256" key="6">
    <source>
        <dbReference type="ARBA" id="ARBA00022500"/>
    </source>
</evidence>
<evidence type="ECO:0000256" key="10">
    <source>
        <dbReference type="ARBA" id="ARBA00025598"/>
    </source>
</evidence>
<dbReference type="Proteomes" id="UP000634004">
    <property type="component" value="Unassembled WGS sequence"/>
</dbReference>
<dbReference type="GO" id="GO:0006935">
    <property type="term" value="P:chemotaxis"/>
    <property type="evidence" value="ECO:0007669"/>
    <property type="project" value="UniProtKB-KW"/>
</dbReference>
<accession>A0A8J3G1S9</accession>
<dbReference type="InterPro" id="IPR023087">
    <property type="entry name" value="Flg_Motor_Flig_C"/>
</dbReference>
<dbReference type="EMBL" id="BMZH01000003">
    <property type="protein sequence ID" value="GHA89469.1"/>
    <property type="molecule type" value="Genomic_DNA"/>
</dbReference>
<evidence type="ECO:0000259" key="12">
    <source>
        <dbReference type="Pfam" id="PF14842"/>
    </source>
</evidence>
<feature type="domain" description="Flagellar motor switch protein FliG N-terminal" evidence="12">
    <location>
        <begin position="8"/>
        <end position="97"/>
    </location>
</feature>
<sequence length="338" mass="36877">MSTVLSRLTPEQRAAVVLVSLKPEQAKPLAEQLGLPAMRRIRGALQDMPFVSQEEVLAAFAEFITQLMTWRTGLRGGERESLDLLTKALGETLVEKIRGPNVFVEPPSDVWAEFGQLDPEVVAEYVDKQHGSVAALMLNRLPVDRIPVVLGLMSPENAVEAIAQLSRPNDPAPAAAAVAERMIKTQLLDGAIDPASDPKIIMIGETLGTLPRDLRDAALTRLEQQDEIRAAAIRATLLRIEDLPLRLPTKSVQAVFREVGRDILINGLAAIESAAPEVSAFLLGNIAQRMADQFREDIEALPEMDEGTKDRAIGGLVREILGLSRRGTVTLLPMPEEE</sequence>
<reference evidence="13" key="2">
    <citation type="submission" date="2020-09" db="EMBL/GenBank/DDBJ databases">
        <authorList>
            <person name="Sun Q."/>
            <person name="Kim S."/>
        </authorList>
    </citation>
    <scope>NUCLEOTIDE SEQUENCE</scope>
    <source>
        <strain evidence="13">KCTC 32513</strain>
    </source>
</reference>
<dbReference type="GO" id="GO:0005886">
    <property type="term" value="C:plasma membrane"/>
    <property type="evidence" value="ECO:0007669"/>
    <property type="project" value="UniProtKB-SubCell"/>
</dbReference>
<organism evidence="13 14">
    <name type="scientific">Algimonas arctica</name>
    <dbReference type="NCBI Taxonomy" id="1479486"/>
    <lineage>
        <taxon>Bacteria</taxon>
        <taxon>Pseudomonadati</taxon>
        <taxon>Pseudomonadota</taxon>
        <taxon>Alphaproteobacteria</taxon>
        <taxon>Maricaulales</taxon>
        <taxon>Robiginitomaculaceae</taxon>
        <taxon>Algimonas</taxon>
    </lineage>
</organism>
<dbReference type="RefSeq" id="WP_189496188.1">
    <property type="nucleotide sequence ID" value="NZ_BMZH01000003.1"/>
</dbReference>
<dbReference type="InterPro" id="IPR000090">
    <property type="entry name" value="Flg_Motor_Flig"/>
</dbReference>
<dbReference type="Gene3D" id="1.10.220.30">
    <property type="match status" value="3"/>
</dbReference>
<gene>
    <name evidence="13" type="ORF">GCM10009069_10730</name>
</gene>
<evidence type="ECO:0000256" key="3">
    <source>
        <dbReference type="ARBA" id="ARBA00010299"/>
    </source>
</evidence>
<protein>
    <recommendedName>
        <fullName evidence="4">Flagellar motor switch protein FliG</fullName>
    </recommendedName>
</protein>
<keyword evidence="5" id="KW-1003">Cell membrane</keyword>
<keyword evidence="6" id="KW-0145">Chemotaxis</keyword>
<dbReference type="GO" id="GO:0071973">
    <property type="term" value="P:bacterial-type flagellum-dependent cell motility"/>
    <property type="evidence" value="ECO:0007669"/>
    <property type="project" value="InterPro"/>
</dbReference>
<keyword evidence="9" id="KW-0975">Bacterial flagellum</keyword>
<dbReference type="PANTHER" id="PTHR30534">
    <property type="entry name" value="FLAGELLAR MOTOR SWITCH PROTEIN FLIG"/>
    <property type="match status" value="1"/>
</dbReference>
<dbReference type="Pfam" id="PF01706">
    <property type="entry name" value="FliG_C"/>
    <property type="match status" value="1"/>
</dbReference>
<dbReference type="AlphaFoldDB" id="A0A8J3G1S9"/>
<dbReference type="InterPro" id="IPR028263">
    <property type="entry name" value="FliG_N"/>
</dbReference>
<evidence type="ECO:0000313" key="13">
    <source>
        <dbReference type="EMBL" id="GHA89469.1"/>
    </source>
</evidence>
<dbReference type="PRINTS" id="PR00954">
    <property type="entry name" value="FLGMOTORFLIG"/>
</dbReference>
<keyword evidence="8" id="KW-0472">Membrane</keyword>
<dbReference type="InterPro" id="IPR011002">
    <property type="entry name" value="FliG_a-hlx"/>
</dbReference>
<evidence type="ECO:0000256" key="1">
    <source>
        <dbReference type="ARBA" id="ARBA00004117"/>
    </source>
</evidence>
<evidence type="ECO:0000256" key="4">
    <source>
        <dbReference type="ARBA" id="ARBA00021870"/>
    </source>
</evidence>
<evidence type="ECO:0000256" key="9">
    <source>
        <dbReference type="ARBA" id="ARBA00023143"/>
    </source>
</evidence>
<comment type="similarity">
    <text evidence="3">Belongs to the FliG family.</text>
</comment>
<dbReference type="GO" id="GO:0003774">
    <property type="term" value="F:cytoskeletal motor activity"/>
    <property type="evidence" value="ECO:0007669"/>
    <property type="project" value="InterPro"/>
</dbReference>